<protein>
    <submittedName>
        <fullName evidence="2">Uncharacterized protein</fullName>
    </submittedName>
</protein>
<keyword evidence="3" id="KW-1185">Reference proteome</keyword>
<dbReference type="AlphaFoldDB" id="A0A2I0KMI0"/>
<dbReference type="EMBL" id="PGOL01000484">
    <property type="protein sequence ID" value="PKI69659.1"/>
    <property type="molecule type" value="Genomic_DNA"/>
</dbReference>
<evidence type="ECO:0000313" key="2">
    <source>
        <dbReference type="EMBL" id="PKI69659.1"/>
    </source>
</evidence>
<comment type="caution">
    <text evidence="2">The sequence shown here is derived from an EMBL/GenBank/DDBJ whole genome shotgun (WGS) entry which is preliminary data.</text>
</comment>
<sequence>MYIQRAQPEYVMGSSPESPLYVEDDSDQVCELRLDITRELDQSNGYSENRSILSTTVVSVEPDRGDSFSRASVARPQECGLSQAMRIGGRMWAPTRVNSGPHNGMTDSLCLCPEPNSGDVVIPQQNLPYHAIGQGWTNFSVVSDHGDGVEGMKGEVLIFPNADIRDDCFLADRIILFAVDSDALVFSKELELLMQRGGNGTGGMNPRPPQQKAKCAGDLKDLKGDGERAGGPHLSRGLFLHSLPS</sequence>
<feature type="region of interest" description="Disordered" evidence="1">
    <location>
        <begin position="197"/>
        <end position="236"/>
    </location>
</feature>
<dbReference type="Proteomes" id="UP000233551">
    <property type="component" value="Unassembled WGS sequence"/>
</dbReference>
<name>A0A2I0KMI0_PUNGR</name>
<accession>A0A2I0KMI0</accession>
<reference evidence="2 3" key="1">
    <citation type="submission" date="2017-11" db="EMBL/GenBank/DDBJ databases">
        <title>De-novo sequencing of pomegranate (Punica granatum L.) genome.</title>
        <authorList>
            <person name="Akparov Z."/>
            <person name="Amiraslanov A."/>
            <person name="Hajiyeva S."/>
            <person name="Abbasov M."/>
            <person name="Kaur K."/>
            <person name="Hamwieh A."/>
            <person name="Solovyev V."/>
            <person name="Salamov A."/>
            <person name="Braich B."/>
            <person name="Kosarev P."/>
            <person name="Mahmoud A."/>
            <person name="Hajiyev E."/>
            <person name="Babayeva S."/>
            <person name="Izzatullayeva V."/>
            <person name="Mammadov A."/>
            <person name="Mammadov A."/>
            <person name="Sharifova S."/>
            <person name="Ojaghi J."/>
            <person name="Eynullazada K."/>
            <person name="Bayramov B."/>
            <person name="Abdulazimova A."/>
            <person name="Shahmuradov I."/>
        </authorList>
    </citation>
    <scope>NUCLEOTIDE SEQUENCE [LARGE SCALE GENOMIC DNA]</scope>
    <source>
        <strain evidence="3">cv. AG2017</strain>
        <tissue evidence="2">Leaf</tissue>
    </source>
</reference>
<organism evidence="2 3">
    <name type="scientific">Punica granatum</name>
    <name type="common">Pomegranate</name>
    <dbReference type="NCBI Taxonomy" id="22663"/>
    <lineage>
        <taxon>Eukaryota</taxon>
        <taxon>Viridiplantae</taxon>
        <taxon>Streptophyta</taxon>
        <taxon>Embryophyta</taxon>
        <taxon>Tracheophyta</taxon>
        <taxon>Spermatophyta</taxon>
        <taxon>Magnoliopsida</taxon>
        <taxon>eudicotyledons</taxon>
        <taxon>Gunneridae</taxon>
        <taxon>Pentapetalae</taxon>
        <taxon>rosids</taxon>
        <taxon>malvids</taxon>
        <taxon>Myrtales</taxon>
        <taxon>Lythraceae</taxon>
        <taxon>Punica</taxon>
    </lineage>
</organism>
<proteinExistence type="predicted"/>
<evidence type="ECO:0000313" key="3">
    <source>
        <dbReference type="Proteomes" id="UP000233551"/>
    </source>
</evidence>
<feature type="compositionally biased region" description="Basic and acidic residues" evidence="1">
    <location>
        <begin position="215"/>
        <end position="230"/>
    </location>
</feature>
<evidence type="ECO:0000256" key="1">
    <source>
        <dbReference type="SAM" id="MobiDB-lite"/>
    </source>
</evidence>
<gene>
    <name evidence="2" type="ORF">CRG98_009930</name>
</gene>